<gene>
    <name evidence="4" type="ORF">CLV91_2524</name>
</gene>
<sequence>MSILLIFENKNPDPWHKQLIEKLPEETIEVYPEVKDASLVDFILCWKPKKDVFNTFPNVKVVQSVGASIDHITNSQTLPPNTVVTRIVDTKLTQDMWEFLAAVVLGELKNTSLYLSQQKEKKWEQHGYASFKNVTVTILGLGSIGGYVAQNFSSLGFKVKGWGNSKKQLSGVTSFHGKDEFKNCLQDTNFLINLLPLTKETRDILNANTLESIATNAFLINVGRGEHLVEEDLLQLVNSSKLSGALLDVFREEPLPEKHPFWEHKKIKITPHIASLTSIESAAEQVIENYQNFLNKKALVNVVSLKKGY</sequence>
<feature type="domain" description="D-isomer specific 2-hydroxyacid dehydrogenase NAD-binding" evidence="3">
    <location>
        <begin position="103"/>
        <end position="274"/>
    </location>
</feature>
<dbReference type="EMBL" id="RBIQ01000009">
    <property type="protein sequence ID" value="RKR12397.1"/>
    <property type="molecule type" value="Genomic_DNA"/>
</dbReference>
<name>A0A495E9B2_9FLAO</name>
<keyword evidence="1" id="KW-0560">Oxidoreductase</keyword>
<dbReference type="PANTHER" id="PTHR43333">
    <property type="entry name" value="2-HACID_DH_C DOMAIN-CONTAINING PROTEIN"/>
    <property type="match status" value="1"/>
</dbReference>
<keyword evidence="2" id="KW-0520">NAD</keyword>
<dbReference type="SUPFAM" id="SSF52283">
    <property type="entry name" value="Formate/glycerate dehydrogenase catalytic domain-like"/>
    <property type="match status" value="1"/>
</dbReference>
<dbReference type="Proteomes" id="UP000269412">
    <property type="component" value="Unassembled WGS sequence"/>
</dbReference>
<dbReference type="PANTHER" id="PTHR43333:SF1">
    <property type="entry name" value="D-ISOMER SPECIFIC 2-HYDROXYACID DEHYDROGENASE NAD-BINDING DOMAIN-CONTAINING PROTEIN"/>
    <property type="match status" value="1"/>
</dbReference>
<evidence type="ECO:0000313" key="4">
    <source>
        <dbReference type="EMBL" id="RKR12397.1"/>
    </source>
</evidence>
<dbReference type="AlphaFoldDB" id="A0A495E9B2"/>
<proteinExistence type="predicted"/>
<evidence type="ECO:0000256" key="1">
    <source>
        <dbReference type="ARBA" id="ARBA00023002"/>
    </source>
</evidence>
<dbReference type="SUPFAM" id="SSF51735">
    <property type="entry name" value="NAD(P)-binding Rossmann-fold domains"/>
    <property type="match status" value="1"/>
</dbReference>
<evidence type="ECO:0000313" key="5">
    <source>
        <dbReference type="Proteomes" id="UP000269412"/>
    </source>
</evidence>
<evidence type="ECO:0000256" key="2">
    <source>
        <dbReference type="ARBA" id="ARBA00023027"/>
    </source>
</evidence>
<organism evidence="4 5">
    <name type="scientific">Maribacter vaceletii</name>
    <dbReference type="NCBI Taxonomy" id="1206816"/>
    <lineage>
        <taxon>Bacteria</taxon>
        <taxon>Pseudomonadati</taxon>
        <taxon>Bacteroidota</taxon>
        <taxon>Flavobacteriia</taxon>
        <taxon>Flavobacteriales</taxon>
        <taxon>Flavobacteriaceae</taxon>
        <taxon>Maribacter</taxon>
    </lineage>
</organism>
<dbReference type="CDD" id="cd12164">
    <property type="entry name" value="GDH_like_2"/>
    <property type="match status" value="1"/>
</dbReference>
<dbReference type="GO" id="GO:0051287">
    <property type="term" value="F:NAD binding"/>
    <property type="evidence" value="ECO:0007669"/>
    <property type="project" value="InterPro"/>
</dbReference>
<reference evidence="4 5" key="1">
    <citation type="submission" date="2018-10" db="EMBL/GenBank/DDBJ databases">
        <title>Genomic Encyclopedia of Archaeal and Bacterial Type Strains, Phase II (KMG-II): from individual species to whole genera.</title>
        <authorList>
            <person name="Goeker M."/>
        </authorList>
    </citation>
    <scope>NUCLEOTIDE SEQUENCE [LARGE SCALE GENOMIC DNA]</scope>
    <source>
        <strain evidence="4 5">DSM 25230</strain>
    </source>
</reference>
<dbReference type="Pfam" id="PF02826">
    <property type="entry name" value="2-Hacid_dh_C"/>
    <property type="match status" value="1"/>
</dbReference>
<dbReference type="OrthoDB" id="9805416at2"/>
<dbReference type="Gene3D" id="3.40.50.720">
    <property type="entry name" value="NAD(P)-binding Rossmann-like Domain"/>
    <property type="match status" value="2"/>
</dbReference>
<keyword evidence="4" id="KW-0670">Pyruvate</keyword>
<dbReference type="RefSeq" id="WP_121068423.1">
    <property type="nucleotide sequence ID" value="NZ_RBIQ01000009.1"/>
</dbReference>
<keyword evidence="5" id="KW-1185">Reference proteome</keyword>
<evidence type="ECO:0000259" key="3">
    <source>
        <dbReference type="Pfam" id="PF02826"/>
    </source>
</evidence>
<dbReference type="InterPro" id="IPR006140">
    <property type="entry name" value="D-isomer_DH_NAD-bd"/>
</dbReference>
<comment type="caution">
    <text evidence="4">The sequence shown here is derived from an EMBL/GenBank/DDBJ whole genome shotgun (WGS) entry which is preliminary data.</text>
</comment>
<dbReference type="InterPro" id="IPR036291">
    <property type="entry name" value="NAD(P)-bd_dom_sf"/>
</dbReference>
<protein>
    <submittedName>
        <fullName evidence="4">Glyoxylate/hydroxypyruvate reductase A</fullName>
    </submittedName>
</protein>
<accession>A0A495E9B2</accession>
<dbReference type="GO" id="GO:0016491">
    <property type="term" value="F:oxidoreductase activity"/>
    <property type="evidence" value="ECO:0007669"/>
    <property type="project" value="UniProtKB-KW"/>
</dbReference>